<evidence type="ECO:0000256" key="2">
    <source>
        <dbReference type="SAM" id="Phobius"/>
    </source>
</evidence>
<evidence type="ECO:0000256" key="1">
    <source>
        <dbReference type="SAM" id="MobiDB-lite"/>
    </source>
</evidence>
<dbReference type="Proteomes" id="UP000064967">
    <property type="component" value="Chromosome"/>
</dbReference>
<dbReference type="KEGG" id="llu:AKJ09_02755"/>
<keyword evidence="4" id="KW-1185">Reference proteome</keyword>
<name>A0A0K1PRS1_9BACT</name>
<keyword evidence="2" id="KW-1133">Transmembrane helix</keyword>
<dbReference type="EMBL" id="CP012333">
    <property type="protein sequence ID" value="AKU96091.1"/>
    <property type="molecule type" value="Genomic_DNA"/>
</dbReference>
<dbReference type="STRING" id="1391654.AKJ09_02755"/>
<feature type="transmembrane region" description="Helical" evidence="2">
    <location>
        <begin position="28"/>
        <end position="48"/>
    </location>
</feature>
<keyword evidence="2" id="KW-0472">Membrane</keyword>
<evidence type="ECO:0000313" key="4">
    <source>
        <dbReference type="Proteomes" id="UP000064967"/>
    </source>
</evidence>
<feature type="region of interest" description="Disordered" evidence="1">
    <location>
        <begin position="80"/>
        <end position="105"/>
    </location>
</feature>
<feature type="transmembrane region" description="Helical" evidence="2">
    <location>
        <begin position="55"/>
        <end position="73"/>
    </location>
</feature>
<dbReference type="AlphaFoldDB" id="A0A0K1PRS1"/>
<evidence type="ECO:0008006" key="5">
    <source>
        <dbReference type="Google" id="ProtNLM"/>
    </source>
</evidence>
<organism evidence="3 4">
    <name type="scientific">Labilithrix luteola</name>
    <dbReference type="NCBI Taxonomy" id="1391654"/>
    <lineage>
        <taxon>Bacteria</taxon>
        <taxon>Pseudomonadati</taxon>
        <taxon>Myxococcota</taxon>
        <taxon>Polyangia</taxon>
        <taxon>Polyangiales</taxon>
        <taxon>Labilitrichaceae</taxon>
        <taxon>Labilithrix</taxon>
    </lineage>
</organism>
<reference evidence="3 4" key="1">
    <citation type="submission" date="2015-08" db="EMBL/GenBank/DDBJ databases">
        <authorList>
            <person name="Babu N.S."/>
            <person name="Beckwith C.J."/>
            <person name="Beseler K.G."/>
            <person name="Brison A."/>
            <person name="Carone J.V."/>
            <person name="Caskin T.P."/>
            <person name="Diamond M."/>
            <person name="Durham M.E."/>
            <person name="Foxe J.M."/>
            <person name="Go M."/>
            <person name="Henderson B.A."/>
            <person name="Jones I.B."/>
            <person name="McGettigan J.A."/>
            <person name="Micheletti S.J."/>
            <person name="Nasrallah M.E."/>
            <person name="Ortiz D."/>
            <person name="Piller C.R."/>
            <person name="Privatt S.R."/>
            <person name="Schneider S.L."/>
            <person name="Sharp S."/>
            <person name="Smith T.C."/>
            <person name="Stanton J.D."/>
            <person name="Ullery H.E."/>
            <person name="Wilson R.J."/>
            <person name="Serrano M.G."/>
            <person name="Buck G."/>
            <person name="Lee V."/>
            <person name="Wang Y."/>
            <person name="Carvalho R."/>
            <person name="Voegtly L."/>
            <person name="Shi R."/>
            <person name="Duckworth R."/>
            <person name="Johnson A."/>
            <person name="Loviza R."/>
            <person name="Walstead R."/>
            <person name="Shah Z."/>
            <person name="Kiflezghi M."/>
            <person name="Wade K."/>
            <person name="Ball S.L."/>
            <person name="Bradley K.W."/>
            <person name="Asai D.J."/>
            <person name="Bowman C.A."/>
            <person name="Russell D.A."/>
            <person name="Pope W.H."/>
            <person name="Jacobs-Sera D."/>
            <person name="Hendrix R.W."/>
            <person name="Hatfull G.F."/>
        </authorList>
    </citation>
    <scope>NUCLEOTIDE SEQUENCE [LARGE SCALE GENOMIC DNA]</scope>
    <source>
        <strain evidence="3 4">DSM 27648</strain>
    </source>
</reference>
<gene>
    <name evidence="3" type="ORF">AKJ09_02755</name>
</gene>
<keyword evidence="2" id="KW-0812">Transmembrane</keyword>
<evidence type="ECO:0000313" key="3">
    <source>
        <dbReference type="EMBL" id="AKU96091.1"/>
    </source>
</evidence>
<sequence length="105" mass="12048">MDHDSTEVCVEGMSSDTFEVVDEREPRVLLAFVWALSLVPTITTLMFLDDDLTTLVRRFLVEALILIVVAVWVERRSTANDWRERPRTKTRTRAPTFGGQRPARA</sequence>
<dbReference type="RefSeq" id="WP_146647433.1">
    <property type="nucleotide sequence ID" value="NZ_CP012333.1"/>
</dbReference>
<protein>
    <recommendedName>
        <fullName evidence="5">Transmembrane protein</fullName>
    </recommendedName>
</protein>
<proteinExistence type="predicted"/>
<accession>A0A0K1PRS1</accession>